<evidence type="ECO:0000313" key="10">
    <source>
        <dbReference type="Proteomes" id="UP001216390"/>
    </source>
</evidence>
<dbReference type="RefSeq" id="WP_272735425.1">
    <property type="nucleotide sequence ID" value="NZ_CP116942.1"/>
</dbReference>
<feature type="transmembrane region" description="Helical" evidence="8">
    <location>
        <begin position="12"/>
        <end position="30"/>
    </location>
</feature>
<feature type="transmembrane region" description="Helical" evidence="8">
    <location>
        <begin position="142"/>
        <end position="160"/>
    </location>
</feature>
<dbReference type="PANTHER" id="PTHR33908">
    <property type="entry name" value="MANNOSYLTRANSFERASE YKCB-RELATED"/>
    <property type="match status" value="1"/>
</dbReference>
<feature type="transmembrane region" description="Helical" evidence="8">
    <location>
        <begin position="94"/>
        <end position="112"/>
    </location>
</feature>
<feature type="transmembrane region" description="Helical" evidence="8">
    <location>
        <begin position="209"/>
        <end position="228"/>
    </location>
</feature>
<organism evidence="9 10">
    <name type="scientific">Iamia majanohamensis</name>
    <dbReference type="NCBI Taxonomy" id="467976"/>
    <lineage>
        <taxon>Bacteria</taxon>
        <taxon>Bacillati</taxon>
        <taxon>Actinomycetota</taxon>
        <taxon>Acidimicrobiia</taxon>
        <taxon>Acidimicrobiales</taxon>
        <taxon>Iamiaceae</taxon>
        <taxon>Iamia</taxon>
    </lineage>
</organism>
<dbReference type="KEGG" id="ima:PO878_15455"/>
<evidence type="ECO:0000256" key="5">
    <source>
        <dbReference type="ARBA" id="ARBA00022692"/>
    </source>
</evidence>
<dbReference type="Proteomes" id="UP001216390">
    <property type="component" value="Chromosome"/>
</dbReference>
<feature type="transmembrane region" description="Helical" evidence="8">
    <location>
        <begin position="327"/>
        <end position="348"/>
    </location>
</feature>
<evidence type="ECO:0000256" key="6">
    <source>
        <dbReference type="ARBA" id="ARBA00022989"/>
    </source>
</evidence>
<evidence type="ECO:0008006" key="11">
    <source>
        <dbReference type="Google" id="ProtNLM"/>
    </source>
</evidence>
<feature type="transmembrane region" description="Helical" evidence="8">
    <location>
        <begin position="172"/>
        <end position="202"/>
    </location>
</feature>
<feature type="transmembrane region" description="Helical" evidence="8">
    <location>
        <begin position="118"/>
        <end position="137"/>
    </location>
</feature>
<keyword evidence="3" id="KW-0328">Glycosyltransferase</keyword>
<dbReference type="PANTHER" id="PTHR33908:SF11">
    <property type="entry name" value="MEMBRANE PROTEIN"/>
    <property type="match status" value="1"/>
</dbReference>
<feature type="transmembrane region" description="Helical" evidence="8">
    <location>
        <begin position="305"/>
        <end position="321"/>
    </location>
</feature>
<evidence type="ECO:0000256" key="4">
    <source>
        <dbReference type="ARBA" id="ARBA00022679"/>
    </source>
</evidence>
<dbReference type="InterPro" id="IPR050297">
    <property type="entry name" value="LipidA_mod_glycosyltrf_83"/>
</dbReference>
<dbReference type="EMBL" id="CP116942">
    <property type="protein sequence ID" value="WCO65899.1"/>
    <property type="molecule type" value="Genomic_DNA"/>
</dbReference>
<comment type="subcellular location">
    <subcellularLocation>
        <location evidence="1">Cell membrane</location>
        <topology evidence="1">Multi-pass membrane protein</topology>
    </subcellularLocation>
</comment>
<reference evidence="9" key="1">
    <citation type="submission" date="2023-01" db="EMBL/GenBank/DDBJ databases">
        <title>The diversity of Class Acidimicrobiia in South China Sea sediment environments and the proposal of Iamia marina sp. nov., a novel species of the genus Iamia.</title>
        <authorList>
            <person name="He Y."/>
            <person name="Tian X."/>
        </authorList>
    </citation>
    <scope>NUCLEOTIDE SEQUENCE</scope>
    <source>
        <strain evidence="9">DSM 19957</strain>
    </source>
</reference>
<evidence type="ECO:0000256" key="8">
    <source>
        <dbReference type="SAM" id="Phobius"/>
    </source>
</evidence>
<proteinExistence type="predicted"/>
<keyword evidence="7 8" id="KW-0472">Membrane</keyword>
<dbReference type="GO" id="GO:0016763">
    <property type="term" value="F:pentosyltransferase activity"/>
    <property type="evidence" value="ECO:0007669"/>
    <property type="project" value="TreeGrafter"/>
</dbReference>
<evidence type="ECO:0000256" key="2">
    <source>
        <dbReference type="ARBA" id="ARBA00022475"/>
    </source>
</evidence>
<feature type="transmembrane region" description="Helical" evidence="8">
    <location>
        <begin position="355"/>
        <end position="373"/>
    </location>
</feature>
<dbReference type="AlphaFoldDB" id="A0AAE9Y472"/>
<evidence type="ECO:0000256" key="7">
    <source>
        <dbReference type="ARBA" id="ARBA00023136"/>
    </source>
</evidence>
<evidence type="ECO:0000313" key="9">
    <source>
        <dbReference type="EMBL" id="WCO65899.1"/>
    </source>
</evidence>
<keyword evidence="6 8" id="KW-1133">Transmembrane helix</keyword>
<name>A0AAE9Y472_9ACTN</name>
<gene>
    <name evidence="9" type="ORF">PO878_15455</name>
</gene>
<feature type="transmembrane region" description="Helical" evidence="8">
    <location>
        <begin position="71"/>
        <end position="87"/>
    </location>
</feature>
<dbReference type="GO" id="GO:0009103">
    <property type="term" value="P:lipopolysaccharide biosynthetic process"/>
    <property type="evidence" value="ECO:0007669"/>
    <property type="project" value="UniProtKB-ARBA"/>
</dbReference>
<keyword evidence="10" id="KW-1185">Reference proteome</keyword>
<feature type="transmembrane region" description="Helical" evidence="8">
    <location>
        <begin position="266"/>
        <end position="285"/>
    </location>
</feature>
<evidence type="ECO:0000256" key="1">
    <source>
        <dbReference type="ARBA" id="ARBA00004651"/>
    </source>
</evidence>
<accession>A0AAE9Y472</accession>
<keyword evidence="2" id="KW-1003">Cell membrane</keyword>
<sequence>MQTWVVRHPLATIALVALVHVGATAVWIWHHRALGALDPDEAGYIADALRYQRNVSPDAPLAVPQRVGETVTAPLVPLLAVVPLVLGPRDVRSALLVQPVLLAVAAVAAAGITRRLTTAGWAVVAGLVVLGSPPFVLAASAFWLGLGAAAAMALAVWALLCSDGLSNRWTWAFGLATGLMALTRTMALGFVPGLVLAGLLLAGRDPRRLGRLALALLLAAGVAVPWYLAQREEIFGYLVGYGYGARSEEWGEGGAWARLRLRLGQMLVGLMVVAPVAIPAVAAYLARTRPGPRWVRGWTPERREAVAVAVVVLTGFAALLSTQNSGLWFELPLVVLTVPLGVAVVARWSPGLRRAAAVWLVVVSVALPLGLRLDGLTHADAAFGVHDRRLARLEEPGGREAAEEWRALDEQVTAELAALTDRGRTGAVAMTGNTFLFNSNVVELEAELDLWYARVEVPDTRADAAGRSEQLSPLSTEEMVDGTQKERILVVVRYDRDPFTPDTEWRRFEEEARAAGWEEVAVHPMPVDGEVAILRHRSALAGGR</sequence>
<protein>
    <recommendedName>
        <fullName evidence="11">Glycosyltransferase RgtA/B/C/D-like domain-containing protein</fullName>
    </recommendedName>
</protein>
<dbReference type="GO" id="GO:0005886">
    <property type="term" value="C:plasma membrane"/>
    <property type="evidence" value="ECO:0007669"/>
    <property type="project" value="UniProtKB-SubCell"/>
</dbReference>
<keyword evidence="4" id="KW-0808">Transferase</keyword>
<evidence type="ECO:0000256" key="3">
    <source>
        <dbReference type="ARBA" id="ARBA00022676"/>
    </source>
</evidence>
<keyword evidence="5 8" id="KW-0812">Transmembrane</keyword>